<feature type="compositionally biased region" description="Basic and acidic residues" evidence="1">
    <location>
        <begin position="85"/>
        <end position="97"/>
    </location>
</feature>
<accession>A0ABZ0PFA2</accession>
<dbReference type="RefSeq" id="WP_318648318.1">
    <property type="nucleotide sequence ID" value="NZ_CP137852.1"/>
</dbReference>
<feature type="region of interest" description="Disordered" evidence="1">
    <location>
        <begin position="64"/>
        <end position="161"/>
    </location>
</feature>
<organism evidence="4 5">
    <name type="scientific">Sediminicoccus rosea</name>
    <dbReference type="NCBI Taxonomy" id="1225128"/>
    <lineage>
        <taxon>Bacteria</taxon>
        <taxon>Pseudomonadati</taxon>
        <taxon>Pseudomonadota</taxon>
        <taxon>Alphaproteobacteria</taxon>
        <taxon>Acetobacterales</taxon>
        <taxon>Roseomonadaceae</taxon>
        <taxon>Sediminicoccus</taxon>
    </lineage>
</organism>
<feature type="compositionally biased region" description="Low complexity" evidence="1">
    <location>
        <begin position="113"/>
        <end position="160"/>
    </location>
</feature>
<keyword evidence="2" id="KW-0472">Membrane</keyword>
<dbReference type="SUPFAM" id="SSF110997">
    <property type="entry name" value="Sporulation related repeat"/>
    <property type="match status" value="1"/>
</dbReference>
<sequence length="242" mass="25787">MSDVMQPSWRVRPPERESSGWGIPPKFWMIGAGLAGSVLLAGGIIWGMSMMGPRGVPLIETDGRPFKVRPDTPGGAVVPHQQELIFERNGRQDRPTEARLGPGPETPRPEALRAQSQPVPAPAPASATPAAPAPAAAQPPARPAAAPAPAQQTARTAPASGGRFMVQFAATRSEEAARSEWERLQRRIPELAGRQPIITRLERDGQPTLWRVRTGGFADSAAARAFCEPIRAREIACIPAGG</sequence>
<keyword evidence="5" id="KW-1185">Reference proteome</keyword>
<proteinExistence type="predicted"/>
<evidence type="ECO:0000256" key="1">
    <source>
        <dbReference type="SAM" id="MobiDB-lite"/>
    </source>
</evidence>
<dbReference type="Proteomes" id="UP001305521">
    <property type="component" value="Chromosome"/>
</dbReference>
<feature type="transmembrane region" description="Helical" evidence="2">
    <location>
        <begin position="27"/>
        <end position="48"/>
    </location>
</feature>
<evidence type="ECO:0000256" key="2">
    <source>
        <dbReference type="SAM" id="Phobius"/>
    </source>
</evidence>
<dbReference type="InterPro" id="IPR007730">
    <property type="entry name" value="SPOR-like_dom"/>
</dbReference>
<evidence type="ECO:0000313" key="5">
    <source>
        <dbReference type="Proteomes" id="UP001305521"/>
    </source>
</evidence>
<dbReference type="InterPro" id="IPR036680">
    <property type="entry name" value="SPOR-like_sf"/>
</dbReference>
<evidence type="ECO:0000313" key="4">
    <source>
        <dbReference type="EMBL" id="WPB84360.1"/>
    </source>
</evidence>
<keyword evidence="2" id="KW-1133">Transmembrane helix</keyword>
<dbReference type="EMBL" id="CP137852">
    <property type="protein sequence ID" value="WPB84360.1"/>
    <property type="molecule type" value="Genomic_DNA"/>
</dbReference>
<feature type="domain" description="SPOR" evidence="3">
    <location>
        <begin position="158"/>
        <end position="242"/>
    </location>
</feature>
<name>A0ABZ0PFA2_9PROT</name>
<gene>
    <name evidence="4" type="ORF">R9Z33_19965</name>
</gene>
<dbReference type="Pfam" id="PF05036">
    <property type="entry name" value="SPOR"/>
    <property type="match status" value="1"/>
</dbReference>
<dbReference type="PROSITE" id="PS51724">
    <property type="entry name" value="SPOR"/>
    <property type="match status" value="1"/>
</dbReference>
<protein>
    <submittedName>
        <fullName evidence="4">SPOR domain-containing protein</fullName>
    </submittedName>
</protein>
<reference evidence="4 5" key="1">
    <citation type="submission" date="2023-11" db="EMBL/GenBank/DDBJ databases">
        <title>Arctic aerobic anoxygenic photoheterotroph Sediminicoccus rosea KRV36 adapts its photosynthesis to long days of polar summer.</title>
        <authorList>
            <person name="Tomasch J."/>
            <person name="Kopejtka K."/>
            <person name="Bily T."/>
            <person name="Gardiner A.T."/>
            <person name="Gardian Z."/>
            <person name="Shivaramu S."/>
            <person name="Koblizek M."/>
            <person name="Engelhardt F."/>
            <person name="Kaftan D."/>
        </authorList>
    </citation>
    <scope>NUCLEOTIDE SEQUENCE [LARGE SCALE GENOMIC DNA]</scope>
    <source>
        <strain evidence="4 5">R-30</strain>
    </source>
</reference>
<keyword evidence="2" id="KW-0812">Transmembrane</keyword>
<evidence type="ECO:0000259" key="3">
    <source>
        <dbReference type="PROSITE" id="PS51724"/>
    </source>
</evidence>
<dbReference type="Gene3D" id="3.30.70.1070">
    <property type="entry name" value="Sporulation related repeat"/>
    <property type="match status" value="1"/>
</dbReference>